<protein>
    <submittedName>
        <fullName evidence="9">Competence protein</fullName>
    </submittedName>
</protein>
<dbReference type="InterPro" id="IPR018076">
    <property type="entry name" value="T2SS_GspF_dom"/>
</dbReference>
<evidence type="ECO:0000256" key="4">
    <source>
        <dbReference type="ARBA" id="ARBA00022692"/>
    </source>
</evidence>
<keyword evidence="6 7" id="KW-0472">Membrane</keyword>
<dbReference type="Gene3D" id="1.20.81.30">
    <property type="entry name" value="Type II secretion system (T2SS), domain F"/>
    <property type="match status" value="2"/>
</dbReference>
<feature type="transmembrane region" description="Helical" evidence="7">
    <location>
        <begin position="154"/>
        <end position="175"/>
    </location>
</feature>
<feature type="transmembrane region" description="Helical" evidence="7">
    <location>
        <begin position="306"/>
        <end position="334"/>
    </location>
</feature>
<dbReference type="AlphaFoldDB" id="A0A0R1P7X5"/>
<dbReference type="PANTHER" id="PTHR30012:SF0">
    <property type="entry name" value="TYPE II SECRETION SYSTEM PROTEIN F-RELATED"/>
    <property type="match status" value="1"/>
</dbReference>
<evidence type="ECO:0000256" key="5">
    <source>
        <dbReference type="ARBA" id="ARBA00022989"/>
    </source>
</evidence>
<keyword evidence="3" id="KW-1003">Cell membrane</keyword>
<evidence type="ECO:0000313" key="9">
    <source>
        <dbReference type="EMBL" id="KRL28566.1"/>
    </source>
</evidence>
<feature type="transmembrane region" description="Helical" evidence="7">
    <location>
        <begin position="113"/>
        <end position="134"/>
    </location>
</feature>
<evidence type="ECO:0000256" key="7">
    <source>
        <dbReference type="SAM" id="Phobius"/>
    </source>
</evidence>
<dbReference type="GO" id="GO:0005886">
    <property type="term" value="C:plasma membrane"/>
    <property type="evidence" value="ECO:0007669"/>
    <property type="project" value="UniProtKB-SubCell"/>
</dbReference>
<dbReference type="EMBL" id="AZER01000004">
    <property type="protein sequence ID" value="KRL28566.1"/>
    <property type="molecule type" value="Genomic_DNA"/>
</dbReference>
<comment type="similarity">
    <text evidence="2">Belongs to the GSP F family.</text>
</comment>
<proteinExistence type="inferred from homology"/>
<dbReference type="InterPro" id="IPR003004">
    <property type="entry name" value="GspF/PilC"/>
</dbReference>
<keyword evidence="4 7" id="KW-0812">Transmembrane</keyword>
<dbReference type="STRING" id="1423746.FD27_GL001564"/>
<dbReference type="Proteomes" id="UP000051445">
    <property type="component" value="Unassembled WGS sequence"/>
</dbReference>
<sequence>MGGKRLSDSGKGKFNARHQASWFIFLGKLIQSGFALQHAVCFTIEDIYTAWPELKSVPQKMANGKTFAEAIKPIVKPTLYHQLLLAEQHGDLDDCLLKVGKMMELREKQRQKLWGILMYPLLLAGLLMVMFVLLRLFVLPELSQWSADDQLPSFMHLLTTSGWTIIGITLIYLLGMMIRFLRANRVQRASILASLPLLGKSFQSYYGYYLTVHLTMLLESGLSLREICDVLVDSEADTLMTDIAKEYQPLLEDGQPIENLLERHHFIPKEVALVLKKGSMMTKEIQDLNALSKVLFERFSTSVERLLVLIPPILFSILAVVIISMYLSLLWPIYQSMQGVLQ</sequence>
<evidence type="ECO:0000256" key="2">
    <source>
        <dbReference type="ARBA" id="ARBA00005745"/>
    </source>
</evidence>
<evidence type="ECO:0000313" key="10">
    <source>
        <dbReference type="Proteomes" id="UP000051445"/>
    </source>
</evidence>
<dbReference type="PRINTS" id="PR00812">
    <property type="entry name" value="BCTERIALGSPF"/>
</dbReference>
<organism evidence="9 10">
    <name type="scientific">Limosilactobacillus frumenti DSM 13145</name>
    <dbReference type="NCBI Taxonomy" id="1423746"/>
    <lineage>
        <taxon>Bacteria</taxon>
        <taxon>Bacillati</taxon>
        <taxon>Bacillota</taxon>
        <taxon>Bacilli</taxon>
        <taxon>Lactobacillales</taxon>
        <taxon>Lactobacillaceae</taxon>
        <taxon>Limosilactobacillus</taxon>
    </lineage>
</organism>
<evidence type="ECO:0000259" key="8">
    <source>
        <dbReference type="Pfam" id="PF00482"/>
    </source>
</evidence>
<evidence type="ECO:0000256" key="3">
    <source>
        <dbReference type="ARBA" id="ARBA00022475"/>
    </source>
</evidence>
<gene>
    <name evidence="9" type="ORF">FD27_GL001564</name>
</gene>
<reference evidence="9 10" key="1">
    <citation type="journal article" date="2015" name="Genome Announc.">
        <title>Expanding the biotechnology potential of lactobacilli through comparative genomics of 213 strains and associated genera.</title>
        <authorList>
            <person name="Sun Z."/>
            <person name="Harris H.M."/>
            <person name="McCann A."/>
            <person name="Guo C."/>
            <person name="Argimon S."/>
            <person name="Zhang W."/>
            <person name="Yang X."/>
            <person name="Jeffery I.B."/>
            <person name="Cooney J.C."/>
            <person name="Kagawa T.F."/>
            <person name="Liu W."/>
            <person name="Song Y."/>
            <person name="Salvetti E."/>
            <person name="Wrobel A."/>
            <person name="Rasinkangas P."/>
            <person name="Parkhill J."/>
            <person name="Rea M.C."/>
            <person name="O'Sullivan O."/>
            <person name="Ritari J."/>
            <person name="Douillard F.P."/>
            <person name="Paul Ross R."/>
            <person name="Yang R."/>
            <person name="Briner A.E."/>
            <person name="Felis G.E."/>
            <person name="de Vos W.M."/>
            <person name="Barrangou R."/>
            <person name="Klaenhammer T.R."/>
            <person name="Caufield P.W."/>
            <person name="Cui Y."/>
            <person name="Zhang H."/>
            <person name="O'Toole P.W."/>
        </authorList>
    </citation>
    <scope>NUCLEOTIDE SEQUENCE [LARGE SCALE GENOMIC DNA]</scope>
    <source>
        <strain evidence="9 10">DSM 13145</strain>
    </source>
</reference>
<feature type="domain" description="Type II secretion system protein GspF" evidence="8">
    <location>
        <begin position="26"/>
        <end position="140"/>
    </location>
</feature>
<feature type="domain" description="Type II secretion system protein GspF" evidence="8">
    <location>
        <begin position="213"/>
        <end position="332"/>
    </location>
</feature>
<evidence type="ECO:0000256" key="1">
    <source>
        <dbReference type="ARBA" id="ARBA00004651"/>
    </source>
</evidence>
<comment type="caution">
    <text evidence="9">The sequence shown here is derived from an EMBL/GenBank/DDBJ whole genome shotgun (WGS) entry which is preliminary data.</text>
</comment>
<dbReference type="PANTHER" id="PTHR30012">
    <property type="entry name" value="GENERAL SECRETION PATHWAY PROTEIN"/>
    <property type="match status" value="1"/>
</dbReference>
<dbReference type="InterPro" id="IPR042094">
    <property type="entry name" value="T2SS_GspF_sf"/>
</dbReference>
<accession>A0A0R1P7X5</accession>
<evidence type="ECO:0000256" key="6">
    <source>
        <dbReference type="ARBA" id="ARBA00023136"/>
    </source>
</evidence>
<keyword evidence="10" id="KW-1185">Reference proteome</keyword>
<name>A0A0R1P7X5_9LACO</name>
<keyword evidence="5 7" id="KW-1133">Transmembrane helix</keyword>
<dbReference type="PATRIC" id="fig|1423746.3.peg.1593"/>
<comment type="subcellular location">
    <subcellularLocation>
        <location evidence="1">Cell membrane</location>
        <topology evidence="1">Multi-pass membrane protein</topology>
    </subcellularLocation>
</comment>
<dbReference type="Pfam" id="PF00482">
    <property type="entry name" value="T2SSF"/>
    <property type="match status" value="2"/>
</dbReference>